<dbReference type="Proteomes" id="UP000786811">
    <property type="component" value="Unassembled WGS sequence"/>
</dbReference>
<gene>
    <name evidence="2" type="ORF">HICCMSTLAB_LOCUS11195</name>
</gene>
<evidence type="ECO:0000256" key="1">
    <source>
        <dbReference type="SAM" id="MobiDB-lite"/>
    </source>
</evidence>
<accession>A0A8J2MXX7</accession>
<dbReference type="AlphaFoldDB" id="A0A8J2MXX7"/>
<proteinExistence type="predicted"/>
<keyword evidence="3" id="KW-1185">Reference proteome</keyword>
<feature type="region of interest" description="Disordered" evidence="1">
    <location>
        <begin position="110"/>
        <end position="133"/>
    </location>
</feature>
<dbReference type="EMBL" id="CAJNRD030001123">
    <property type="protein sequence ID" value="CAG5102810.1"/>
    <property type="molecule type" value="Genomic_DNA"/>
</dbReference>
<evidence type="ECO:0000313" key="2">
    <source>
        <dbReference type="EMBL" id="CAG5102810.1"/>
    </source>
</evidence>
<name>A0A8J2MXX7_COTCN</name>
<comment type="caution">
    <text evidence="2">The sequence shown here is derived from an EMBL/GenBank/DDBJ whole genome shotgun (WGS) entry which is preliminary data.</text>
</comment>
<dbReference type="OrthoDB" id="415822at2759"/>
<protein>
    <submittedName>
        <fullName evidence="2">Uncharacterized protein</fullName>
    </submittedName>
</protein>
<organism evidence="2 3">
    <name type="scientific">Cotesia congregata</name>
    <name type="common">Parasitoid wasp</name>
    <name type="synonym">Apanteles congregatus</name>
    <dbReference type="NCBI Taxonomy" id="51543"/>
    <lineage>
        <taxon>Eukaryota</taxon>
        <taxon>Metazoa</taxon>
        <taxon>Ecdysozoa</taxon>
        <taxon>Arthropoda</taxon>
        <taxon>Hexapoda</taxon>
        <taxon>Insecta</taxon>
        <taxon>Pterygota</taxon>
        <taxon>Neoptera</taxon>
        <taxon>Endopterygota</taxon>
        <taxon>Hymenoptera</taxon>
        <taxon>Apocrita</taxon>
        <taxon>Ichneumonoidea</taxon>
        <taxon>Braconidae</taxon>
        <taxon>Microgastrinae</taxon>
        <taxon>Cotesia</taxon>
    </lineage>
</organism>
<evidence type="ECO:0000313" key="3">
    <source>
        <dbReference type="Proteomes" id="UP000786811"/>
    </source>
</evidence>
<sequence length="133" mass="15220">MIKFVTFSVKLSFAPVSQRNVSKRKWNAKKLDPEALKASLARSWSILQNNTTPDACSETEMAVLNTMKEIAAACEASMPRLKNQKFHRPAYWWSTDIAELRKICHQLRRRATRAAKRSPSQDKKGLETSINKK</sequence>
<reference evidence="2" key="1">
    <citation type="submission" date="2021-04" db="EMBL/GenBank/DDBJ databases">
        <authorList>
            <person name="Chebbi M.A.C M."/>
        </authorList>
    </citation>
    <scope>NUCLEOTIDE SEQUENCE</scope>
</reference>